<keyword evidence="6" id="KW-0156">Chromatin regulator</keyword>
<evidence type="ECO:0000256" key="6">
    <source>
        <dbReference type="ARBA" id="ARBA00022853"/>
    </source>
</evidence>
<dbReference type="InterPro" id="IPR052489">
    <property type="entry name" value="LRWD1"/>
</dbReference>
<keyword evidence="5" id="KW-0677">Repeat</keyword>
<feature type="compositionally biased region" description="Acidic residues" evidence="8">
    <location>
        <begin position="255"/>
        <end position="265"/>
    </location>
</feature>
<feature type="compositionally biased region" description="Basic and acidic residues" evidence="8">
    <location>
        <begin position="129"/>
        <end position="142"/>
    </location>
</feature>
<evidence type="ECO:0000256" key="3">
    <source>
        <dbReference type="ARBA" id="ARBA00022574"/>
    </source>
</evidence>
<keyword evidence="2" id="KW-0158">Chromosome</keyword>
<feature type="domain" description="Leucine-rich repeat and WD repeat-containing protein 1 WD" evidence="9">
    <location>
        <begin position="287"/>
        <end position="413"/>
    </location>
</feature>
<feature type="region of interest" description="Disordered" evidence="8">
    <location>
        <begin position="514"/>
        <end position="579"/>
    </location>
</feature>
<evidence type="ECO:0000256" key="1">
    <source>
        <dbReference type="ARBA" id="ARBA00004286"/>
    </source>
</evidence>
<dbReference type="EMBL" id="JAAAXW010000036">
    <property type="protein sequence ID" value="KAF9547888.1"/>
    <property type="molecule type" value="Genomic_DNA"/>
</dbReference>
<dbReference type="InterPro" id="IPR056160">
    <property type="entry name" value="WD_LRWD1"/>
</dbReference>
<feature type="region of interest" description="Disordered" evidence="8">
    <location>
        <begin position="236"/>
        <end position="269"/>
    </location>
</feature>
<accession>A0A9P6FD85</accession>
<dbReference type="GO" id="GO:0005664">
    <property type="term" value="C:nuclear origin of replication recognition complex"/>
    <property type="evidence" value="ECO:0007669"/>
    <property type="project" value="TreeGrafter"/>
</dbReference>
<reference evidence="10" key="1">
    <citation type="journal article" date="2020" name="Fungal Divers.">
        <title>Resolving the Mortierellaceae phylogeny through synthesis of multi-gene phylogenetics and phylogenomics.</title>
        <authorList>
            <person name="Vandepol N."/>
            <person name="Liber J."/>
            <person name="Desiro A."/>
            <person name="Na H."/>
            <person name="Kennedy M."/>
            <person name="Barry K."/>
            <person name="Grigoriev I.V."/>
            <person name="Miller A.N."/>
            <person name="O'Donnell K."/>
            <person name="Stajich J.E."/>
            <person name="Bonito G."/>
        </authorList>
    </citation>
    <scope>NUCLEOTIDE SEQUENCE</scope>
    <source>
        <strain evidence="10">NRRL 2591</strain>
    </source>
</reference>
<dbReference type="InterPro" id="IPR015943">
    <property type="entry name" value="WD40/YVTN_repeat-like_dom_sf"/>
</dbReference>
<evidence type="ECO:0000259" key="9">
    <source>
        <dbReference type="Pfam" id="PF23215"/>
    </source>
</evidence>
<dbReference type="Gene3D" id="2.130.10.10">
    <property type="entry name" value="YVTN repeat-like/Quinoprotein amine dehydrogenase"/>
    <property type="match status" value="1"/>
</dbReference>
<dbReference type="InterPro" id="IPR036322">
    <property type="entry name" value="WD40_repeat_dom_sf"/>
</dbReference>
<feature type="compositionally biased region" description="Acidic residues" evidence="8">
    <location>
        <begin position="562"/>
        <end position="579"/>
    </location>
</feature>
<comment type="caution">
    <text evidence="10">The sequence shown here is derived from an EMBL/GenBank/DDBJ whole genome shotgun (WGS) entry which is preliminary data.</text>
</comment>
<keyword evidence="3 7" id="KW-0853">WD repeat</keyword>
<evidence type="ECO:0000256" key="5">
    <source>
        <dbReference type="ARBA" id="ARBA00022737"/>
    </source>
</evidence>
<comment type="subcellular location">
    <subcellularLocation>
        <location evidence="1">Chromosome</location>
    </subcellularLocation>
</comment>
<dbReference type="GO" id="GO:0003682">
    <property type="term" value="F:chromatin binding"/>
    <property type="evidence" value="ECO:0007669"/>
    <property type="project" value="TreeGrafter"/>
</dbReference>
<evidence type="ECO:0000313" key="10">
    <source>
        <dbReference type="EMBL" id="KAF9547888.1"/>
    </source>
</evidence>
<sequence length="762" mass="82667">MPPRRTIISSPEVISEDESIPKAKPVKKTPVMRTTRAEATRIATGGKPGTRPVVQRKSAAAPVPVASKPKSTPTVKSRTKPAVKSPAKPKATGVERSPAASATPASHTKAPKSASKRAPPKQSPSTKTGRMDMLDSDAKWDQESEQSYSTLSQLETEIEGDWRKPGRKRPSDECWLFPSLLKRTKASGNQSTVKGNIFADEPTIEHVLRAHSRNTHEGQDEDEVDTWAVAFQPTLPVLRQTPGGAEDQNDNSGSDNEEEGDDVDVDEVRIRRRNKRLAKEMSQQAPRSSSIVATCGGNTVCLIDCRLGKVMAKYSHVEEEEFMALAWTTLDHDQDKEGGDATSKEGRLEQTNILAAAGRLGSIKLINPLQNTCYKYLHGHTDSIVRLRFSLTNPRWLFSASTDGSVRLWDIGSLAGFETESRCLAEFTHQGDSVTAIGVSEKYLIVGTDQGAMAQYNLFDLNSKLETEQGKTVRKVLPERIYPVSQEWHESSVDDIIYIPNFSEKSYAALQAEGKASSKAGKKSSKESVGTRGRGRGRGGRGRGRGGGRGGSSANRGGSTDSESDADSDVENDASDEEDVGEFVFASRESCQGEFIVWDAAKSTATDAALKTILEWSIGESWAKFTVVENKVTNMSLRRSLSSTLASSKPMGSKLKVEKMDWLEKRQSMLVAGMANGALAIYDLGRTPKRASDGNIIACKPDRIISNGVSNELLRDVAVSEDLSMMVGSDWSNKVLLWSCGSERTSAAAAAGTPGRITGDKH</sequence>
<proteinExistence type="predicted"/>
<gene>
    <name evidence="10" type="ORF">EC957_007615</name>
</gene>
<keyword evidence="11" id="KW-1185">Reference proteome</keyword>
<evidence type="ECO:0000256" key="4">
    <source>
        <dbReference type="ARBA" id="ARBA00022614"/>
    </source>
</evidence>
<dbReference type="SMART" id="SM00320">
    <property type="entry name" value="WD40"/>
    <property type="match status" value="4"/>
</dbReference>
<evidence type="ECO:0000313" key="11">
    <source>
        <dbReference type="Proteomes" id="UP000723463"/>
    </source>
</evidence>
<feature type="compositionally biased region" description="Low complexity" evidence="8">
    <location>
        <begin position="80"/>
        <end position="108"/>
    </location>
</feature>
<dbReference type="PANTHER" id="PTHR24370">
    <property type="entry name" value="OPTICIN"/>
    <property type="match status" value="1"/>
</dbReference>
<feature type="compositionally biased region" description="Low complexity" evidence="8">
    <location>
        <begin position="57"/>
        <end position="71"/>
    </location>
</feature>
<dbReference type="PROSITE" id="PS50294">
    <property type="entry name" value="WD_REPEATS_REGION"/>
    <property type="match status" value="1"/>
</dbReference>
<feature type="repeat" description="WD" evidence="7">
    <location>
        <begin position="377"/>
        <end position="411"/>
    </location>
</feature>
<organism evidence="10 11">
    <name type="scientific">Mortierella hygrophila</name>
    <dbReference type="NCBI Taxonomy" id="979708"/>
    <lineage>
        <taxon>Eukaryota</taxon>
        <taxon>Fungi</taxon>
        <taxon>Fungi incertae sedis</taxon>
        <taxon>Mucoromycota</taxon>
        <taxon>Mortierellomycotina</taxon>
        <taxon>Mortierellomycetes</taxon>
        <taxon>Mortierellales</taxon>
        <taxon>Mortierellaceae</taxon>
        <taxon>Mortierella</taxon>
    </lineage>
</organism>
<feature type="compositionally biased region" description="Basic residues" evidence="8">
    <location>
        <begin position="533"/>
        <end position="546"/>
    </location>
</feature>
<feature type="compositionally biased region" description="Basic and acidic residues" evidence="8">
    <location>
        <begin position="160"/>
        <end position="172"/>
    </location>
</feature>
<protein>
    <recommendedName>
        <fullName evidence="9">Leucine-rich repeat and WD repeat-containing protein 1 WD domain-containing protein</fullName>
    </recommendedName>
</protein>
<dbReference type="SUPFAM" id="SSF50978">
    <property type="entry name" value="WD40 repeat-like"/>
    <property type="match status" value="1"/>
</dbReference>
<dbReference type="GO" id="GO:0006325">
    <property type="term" value="P:chromatin organization"/>
    <property type="evidence" value="ECO:0007669"/>
    <property type="project" value="UniProtKB-KW"/>
</dbReference>
<evidence type="ECO:0000256" key="8">
    <source>
        <dbReference type="SAM" id="MobiDB-lite"/>
    </source>
</evidence>
<dbReference type="Pfam" id="PF23215">
    <property type="entry name" value="WD_LRWD1"/>
    <property type="match status" value="1"/>
</dbReference>
<dbReference type="PANTHER" id="PTHR24370:SF10">
    <property type="entry name" value="LEUCINE-RICH REPEAT AND WD REPEAT-CONTAINING PROTEIN 1"/>
    <property type="match status" value="1"/>
</dbReference>
<name>A0A9P6FD85_9FUNG</name>
<evidence type="ECO:0000256" key="7">
    <source>
        <dbReference type="PROSITE-ProRule" id="PRU00221"/>
    </source>
</evidence>
<dbReference type="PROSITE" id="PS00678">
    <property type="entry name" value="WD_REPEATS_1"/>
    <property type="match status" value="1"/>
</dbReference>
<dbReference type="Proteomes" id="UP000723463">
    <property type="component" value="Unassembled WGS sequence"/>
</dbReference>
<evidence type="ECO:0000256" key="2">
    <source>
        <dbReference type="ARBA" id="ARBA00022454"/>
    </source>
</evidence>
<feature type="region of interest" description="Disordered" evidence="8">
    <location>
        <begin position="1"/>
        <end position="173"/>
    </location>
</feature>
<dbReference type="InterPro" id="IPR019775">
    <property type="entry name" value="WD40_repeat_CS"/>
</dbReference>
<dbReference type="GO" id="GO:0071169">
    <property type="term" value="P:establishment of protein localization to chromatin"/>
    <property type="evidence" value="ECO:0007669"/>
    <property type="project" value="TreeGrafter"/>
</dbReference>
<feature type="compositionally biased region" description="Polar residues" evidence="8">
    <location>
        <begin position="145"/>
        <end position="155"/>
    </location>
</feature>
<dbReference type="InterPro" id="IPR001680">
    <property type="entry name" value="WD40_rpt"/>
</dbReference>
<dbReference type="PROSITE" id="PS50082">
    <property type="entry name" value="WD_REPEATS_2"/>
    <property type="match status" value="1"/>
</dbReference>
<dbReference type="AlphaFoldDB" id="A0A9P6FD85"/>
<keyword evidence="4" id="KW-0433">Leucine-rich repeat</keyword>